<gene>
    <name evidence="1" type="ORF">S03H2_34918</name>
</gene>
<comment type="caution">
    <text evidence="1">The sequence shown here is derived from an EMBL/GenBank/DDBJ whole genome shotgun (WGS) entry which is preliminary data.</text>
</comment>
<protein>
    <submittedName>
        <fullName evidence="1">Uncharacterized protein</fullName>
    </submittedName>
</protein>
<sequence length="188" mass="22614">NYKRYIFLYEFFNLTEMKMTVDELESYPNGRKYNQAEQITFHTNLSPIDIVEKMSDNSLSKKQEYFIRAYSLDKDLSDKNIESFRNLLKEAMIKRGERRTEDLWADPFVWGEKIKAEDDHICDSKWEKNIDDFLFHNNILHEKPQSAMFDQYYFNRKMYPDWIVNGVMIELFVMADGKAKLKNSILQN</sequence>
<reference evidence="1" key="1">
    <citation type="journal article" date="2014" name="Front. Microbiol.">
        <title>High frequency of phylogenetically diverse reductive dehalogenase-homologous genes in deep subseafloor sedimentary metagenomes.</title>
        <authorList>
            <person name="Kawai M."/>
            <person name="Futagami T."/>
            <person name="Toyoda A."/>
            <person name="Takaki Y."/>
            <person name="Nishi S."/>
            <person name="Hori S."/>
            <person name="Arai W."/>
            <person name="Tsubouchi T."/>
            <person name="Morono Y."/>
            <person name="Uchiyama I."/>
            <person name="Ito T."/>
            <person name="Fujiyama A."/>
            <person name="Inagaki F."/>
            <person name="Takami H."/>
        </authorList>
    </citation>
    <scope>NUCLEOTIDE SEQUENCE</scope>
    <source>
        <strain evidence="1">Expedition CK06-06</strain>
    </source>
</reference>
<dbReference type="AlphaFoldDB" id="X1GN89"/>
<name>X1GN89_9ZZZZ</name>
<proteinExistence type="predicted"/>
<dbReference type="EMBL" id="BARU01021329">
    <property type="protein sequence ID" value="GAH59371.1"/>
    <property type="molecule type" value="Genomic_DNA"/>
</dbReference>
<evidence type="ECO:0000313" key="1">
    <source>
        <dbReference type="EMBL" id="GAH59371.1"/>
    </source>
</evidence>
<organism evidence="1">
    <name type="scientific">marine sediment metagenome</name>
    <dbReference type="NCBI Taxonomy" id="412755"/>
    <lineage>
        <taxon>unclassified sequences</taxon>
        <taxon>metagenomes</taxon>
        <taxon>ecological metagenomes</taxon>
    </lineage>
</organism>
<feature type="non-terminal residue" evidence="1">
    <location>
        <position position="1"/>
    </location>
</feature>
<accession>X1GN89</accession>